<dbReference type="PANTHER" id="PTHR48081">
    <property type="entry name" value="AB HYDROLASE SUPERFAMILY PROTEIN C4A8.06C"/>
    <property type="match status" value="1"/>
</dbReference>
<evidence type="ECO:0000256" key="1">
    <source>
        <dbReference type="ARBA" id="ARBA00022801"/>
    </source>
</evidence>
<dbReference type="InterPro" id="IPR049492">
    <property type="entry name" value="BD-FAE-like_dom"/>
</dbReference>
<keyword evidence="1 3" id="KW-0378">Hydrolase</keyword>
<dbReference type="Gene3D" id="3.40.50.1820">
    <property type="entry name" value="alpha/beta hydrolase"/>
    <property type="match status" value="1"/>
</dbReference>
<protein>
    <submittedName>
        <fullName evidence="3">Alpha/beta hydrolase</fullName>
    </submittedName>
</protein>
<organism evidence="3 4">
    <name type="scientific">Solicola gregarius</name>
    <dbReference type="NCBI Taxonomy" id="2908642"/>
    <lineage>
        <taxon>Bacteria</taxon>
        <taxon>Bacillati</taxon>
        <taxon>Actinomycetota</taxon>
        <taxon>Actinomycetes</taxon>
        <taxon>Propionibacteriales</taxon>
        <taxon>Nocardioidaceae</taxon>
        <taxon>Solicola</taxon>
    </lineage>
</organism>
<dbReference type="AlphaFoldDB" id="A0AA46YM72"/>
<dbReference type="Pfam" id="PF20434">
    <property type="entry name" value="BD-FAE"/>
    <property type="match status" value="1"/>
</dbReference>
<proteinExistence type="predicted"/>
<reference evidence="3" key="1">
    <citation type="submission" date="2022-01" db="EMBL/GenBank/DDBJ databases">
        <title>Nocardioidaceae gen. sp. A5X3R13.</title>
        <authorList>
            <person name="Lopez Marin M.A."/>
            <person name="Uhlik O."/>
        </authorList>
    </citation>
    <scope>NUCLEOTIDE SEQUENCE</scope>
    <source>
        <strain evidence="3">A5X3R13</strain>
    </source>
</reference>
<dbReference type="InterPro" id="IPR029058">
    <property type="entry name" value="AB_hydrolase_fold"/>
</dbReference>
<dbReference type="GO" id="GO:0016787">
    <property type="term" value="F:hydrolase activity"/>
    <property type="evidence" value="ECO:0007669"/>
    <property type="project" value="UniProtKB-KW"/>
</dbReference>
<gene>
    <name evidence="3" type="ORF">L0C25_12010</name>
</gene>
<accession>A0AA46YM72</accession>
<keyword evidence="4" id="KW-1185">Reference proteome</keyword>
<dbReference type="PANTHER" id="PTHR48081:SF33">
    <property type="entry name" value="KYNURENINE FORMAMIDASE"/>
    <property type="match status" value="1"/>
</dbReference>
<evidence type="ECO:0000259" key="2">
    <source>
        <dbReference type="Pfam" id="PF20434"/>
    </source>
</evidence>
<feature type="domain" description="BD-FAE-like" evidence="2">
    <location>
        <begin position="31"/>
        <end position="218"/>
    </location>
</feature>
<dbReference type="InterPro" id="IPR050300">
    <property type="entry name" value="GDXG_lipolytic_enzyme"/>
</dbReference>
<dbReference type="KEGG" id="sgrg:L0C25_12010"/>
<evidence type="ECO:0000313" key="4">
    <source>
        <dbReference type="Proteomes" id="UP001164390"/>
    </source>
</evidence>
<name>A0AA46YM72_9ACTN</name>
<dbReference type="SUPFAM" id="SSF53474">
    <property type="entry name" value="alpha/beta-Hydrolases"/>
    <property type="match status" value="1"/>
</dbReference>
<dbReference type="EMBL" id="CP094970">
    <property type="protein sequence ID" value="UYM07755.1"/>
    <property type="molecule type" value="Genomic_DNA"/>
</dbReference>
<evidence type="ECO:0000313" key="3">
    <source>
        <dbReference type="EMBL" id="UYM07755.1"/>
    </source>
</evidence>
<dbReference type="RefSeq" id="WP_271636729.1">
    <property type="nucleotide sequence ID" value="NZ_CP094970.1"/>
</dbReference>
<dbReference type="Proteomes" id="UP001164390">
    <property type="component" value="Chromosome"/>
</dbReference>
<sequence length="256" mass="27368">MTHDPRAVLSRPAPPPDLVLTYGQSPEHIVDVHLPPGDGVPAPLVVVLHGGFWRDSVDRVYTRSLADALRRDGYAVATPEYRRTPAARWPEIRADIEAVRATLPSLIADAVPGRVEAGPYRLLGHSAGGHLALWWGLTAPRTVDRVVALAPVADLASAYADDLDEGAVVALLGGSPDDRPEEFADADLTSRLHAAEPPIVILHGDEDQRVPIEHSRGLGVPTLLHELVGVEHFALVDPLTPAWSVVRDALAAPAKA</sequence>